<accession>A0A2T9ZEZ7</accession>
<evidence type="ECO:0000313" key="2">
    <source>
        <dbReference type="EMBL" id="PVV03135.1"/>
    </source>
</evidence>
<feature type="region of interest" description="Disordered" evidence="1">
    <location>
        <begin position="61"/>
        <end position="82"/>
    </location>
</feature>
<dbReference type="STRING" id="133381.A0A2T9ZEZ7"/>
<evidence type="ECO:0000256" key="1">
    <source>
        <dbReference type="SAM" id="MobiDB-lite"/>
    </source>
</evidence>
<sequence>MSLKDAFSALQEIKTESARDLLDRYSHTKTSPLQRDSPLTGIESIDSKLEEIYYSKDLLKSPSSSKESSITKSETKQRAEIPSENNILETSFNLAEQSRFVEILGKDGSGKSALLYKICFNKATPRKLTCRIADLDLNSVFPRILNLSSEDPLSNTKLKNFFKEKKEMELYFGTDENPENVAFVDYNGKTNFSCIIRFARNIIRQKILTFIHGSKELCDIFSTIESNQAPLSNISLFNHSPQTNIAFQNLVFQIEKDNQFHINSFLNEFASRVFLYHPETVTSLIATLASLVEPNSNHKKPIDQNNALKSNRNFFSNSLCCQPSNNSEATAPDQSNSQASQFNLSASRQTHSIARKFENFSKGENLISILLIDDIGASFVFDKYESHFLNKKYPEYTVWYRSQVQLIETLKELGIFFKLIIFSNAPHIKPNRKFQRHFSISPSSKSEFLPHHSALISEHSVFNRSSSDINHVDQINIENSVLNKNMLYLKHTNLHFSEQISSSSTLSREYYSRHMIPLWKNYIDLTVILV</sequence>
<keyword evidence="3" id="KW-1185">Reference proteome</keyword>
<name>A0A2T9ZEZ7_9FUNG</name>
<dbReference type="OrthoDB" id="10648787at2759"/>
<organism evidence="2 3">
    <name type="scientific">Smittium megazygosporum</name>
    <dbReference type="NCBI Taxonomy" id="133381"/>
    <lineage>
        <taxon>Eukaryota</taxon>
        <taxon>Fungi</taxon>
        <taxon>Fungi incertae sedis</taxon>
        <taxon>Zoopagomycota</taxon>
        <taxon>Kickxellomycotina</taxon>
        <taxon>Harpellomycetes</taxon>
        <taxon>Harpellales</taxon>
        <taxon>Legeriomycetaceae</taxon>
        <taxon>Smittium</taxon>
    </lineage>
</organism>
<dbReference type="EMBL" id="MBFS01000275">
    <property type="protein sequence ID" value="PVV03135.1"/>
    <property type="molecule type" value="Genomic_DNA"/>
</dbReference>
<evidence type="ECO:0000313" key="3">
    <source>
        <dbReference type="Proteomes" id="UP000245609"/>
    </source>
</evidence>
<comment type="caution">
    <text evidence="2">The sequence shown here is derived from an EMBL/GenBank/DDBJ whole genome shotgun (WGS) entry which is preliminary data.</text>
</comment>
<proteinExistence type="predicted"/>
<reference evidence="2 3" key="1">
    <citation type="journal article" date="2018" name="MBio">
        <title>Comparative Genomics Reveals the Core Gene Toolbox for the Fungus-Insect Symbiosis.</title>
        <authorList>
            <person name="Wang Y."/>
            <person name="Stata M."/>
            <person name="Wang W."/>
            <person name="Stajich J.E."/>
            <person name="White M.M."/>
            <person name="Moncalvo J.M."/>
        </authorList>
    </citation>
    <scope>NUCLEOTIDE SEQUENCE [LARGE SCALE GENOMIC DNA]</scope>
    <source>
        <strain evidence="2 3">SC-DP-2</strain>
    </source>
</reference>
<dbReference type="AlphaFoldDB" id="A0A2T9ZEZ7"/>
<feature type="compositionally biased region" description="Low complexity" evidence="1">
    <location>
        <begin position="61"/>
        <end position="72"/>
    </location>
</feature>
<gene>
    <name evidence="2" type="ORF">BB560_002399</name>
</gene>
<dbReference type="Proteomes" id="UP000245609">
    <property type="component" value="Unassembled WGS sequence"/>
</dbReference>
<protein>
    <submittedName>
        <fullName evidence="2">Uncharacterized protein</fullName>
    </submittedName>
</protein>